<sequence length="231" mass="24593">MTATREERLPARRARRWPYILVIVLAVLLGLLVVGDRGAKAYAESTMADEIQKEGFPAKPEVQIKGFPFLTQALSRHFGDVRLKAKDIKTGPLSITSLDVRARDVRVNSDFASGTLGSVDGTAFVSFGALAGASDTPGLQLTADGPTKVRAKMNLGITDATAVASVTKEGNNIHVKAESVEDLPLEELGEPLDFTVPVSGLPLGMQFQSLNVTSKGVTLRITGSKVAFSDQ</sequence>
<name>A0ABS7G253_9ACTN</name>
<protein>
    <submittedName>
        <fullName evidence="1">DUF2993 domain-containing protein</fullName>
    </submittedName>
</protein>
<evidence type="ECO:0000313" key="2">
    <source>
        <dbReference type="Proteomes" id="UP000774570"/>
    </source>
</evidence>
<proteinExistence type="predicted"/>
<gene>
    <name evidence="1" type="ORF">K1Y72_29905</name>
</gene>
<accession>A0ABS7G253</accession>
<reference evidence="1 2" key="1">
    <citation type="submission" date="2021-07" db="EMBL/GenBank/DDBJ databases">
        <title>Actinomadura sp. PM05-2 isolated from lichen.</title>
        <authorList>
            <person name="Somphong A."/>
            <person name="Phongsopitanun W."/>
            <person name="Tanasupawat S."/>
            <person name="Peongsungnone V."/>
        </authorList>
    </citation>
    <scope>NUCLEOTIDE SEQUENCE [LARGE SCALE GENOMIC DNA]</scope>
    <source>
        <strain evidence="1 2">PM05-2</strain>
    </source>
</reference>
<dbReference type="InterPro" id="IPR021373">
    <property type="entry name" value="DUF2993"/>
</dbReference>
<dbReference type="RefSeq" id="WP_220169855.1">
    <property type="nucleotide sequence ID" value="NZ_JAIBOA010000025.1"/>
</dbReference>
<dbReference type="Pfam" id="PF11209">
    <property type="entry name" value="LmeA"/>
    <property type="match status" value="1"/>
</dbReference>
<comment type="caution">
    <text evidence="1">The sequence shown here is derived from an EMBL/GenBank/DDBJ whole genome shotgun (WGS) entry which is preliminary data.</text>
</comment>
<dbReference type="Proteomes" id="UP000774570">
    <property type="component" value="Unassembled WGS sequence"/>
</dbReference>
<organism evidence="1 2">
    <name type="scientific">Actinomadura parmotrematis</name>
    <dbReference type="NCBI Taxonomy" id="2864039"/>
    <lineage>
        <taxon>Bacteria</taxon>
        <taxon>Bacillati</taxon>
        <taxon>Actinomycetota</taxon>
        <taxon>Actinomycetes</taxon>
        <taxon>Streptosporangiales</taxon>
        <taxon>Thermomonosporaceae</taxon>
        <taxon>Actinomadura</taxon>
    </lineage>
</organism>
<keyword evidence="2" id="KW-1185">Reference proteome</keyword>
<dbReference type="EMBL" id="JAIBOA010000025">
    <property type="protein sequence ID" value="MBW8486616.1"/>
    <property type="molecule type" value="Genomic_DNA"/>
</dbReference>
<evidence type="ECO:0000313" key="1">
    <source>
        <dbReference type="EMBL" id="MBW8486616.1"/>
    </source>
</evidence>